<evidence type="ECO:0000313" key="2">
    <source>
        <dbReference type="Proteomes" id="UP001198893"/>
    </source>
</evidence>
<organism evidence="1 2">
    <name type="scientific">Roseburia amylophila</name>
    <dbReference type="NCBI Taxonomy" id="2981794"/>
    <lineage>
        <taxon>Bacteria</taxon>
        <taxon>Bacillati</taxon>
        <taxon>Bacillota</taxon>
        <taxon>Clostridia</taxon>
        <taxon>Lachnospirales</taxon>
        <taxon>Lachnospiraceae</taxon>
        <taxon>Roseburia</taxon>
    </lineage>
</organism>
<dbReference type="Proteomes" id="UP001198893">
    <property type="component" value="Unassembled WGS sequence"/>
</dbReference>
<name>A0AAW4WLN4_9FIRM</name>
<dbReference type="RefSeq" id="WP_227710741.1">
    <property type="nucleotide sequence ID" value="NZ_JAJEQW010000018.1"/>
</dbReference>
<sequence>MIGIYLGGSSKYGCILSTARGTWNFVRHLATLAQGSASEAHMNMEVNLCRLPEERTGLAKFLVPLAVLIRHPCSVNCADIA</sequence>
<proteinExistence type="predicted"/>
<gene>
    <name evidence="1" type="ORF">LKD47_13370</name>
</gene>
<comment type="caution">
    <text evidence="1">The sequence shown here is derived from an EMBL/GenBank/DDBJ whole genome shotgun (WGS) entry which is preliminary data.</text>
</comment>
<protein>
    <submittedName>
        <fullName evidence="1">Uncharacterized protein</fullName>
    </submittedName>
</protein>
<dbReference type="EMBL" id="JAJEQW010000018">
    <property type="protein sequence ID" value="MCC2243267.1"/>
    <property type="molecule type" value="Genomic_DNA"/>
</dbReference>
<dbReference type="AlphaFoldDB" id="A0AAW4WLN4"/>
<reference evidence="1" key="1">
    <citation type="submission" date="2021-10" db="EMBL/GenBank/DDBJ databases">
        <title>Anaerobic single-cell dispensing facilitates the cultivation of human gut bacteria.</title>
        <authorList>
            <person name="Afrizal A."/>
        </authorList>
    </citation>
    <scope>NUCLEOTIDE SEQUENCE</scope>
    <source>
        <strain evidence="1">CLA-AA-H204</strain>
    </source>
</reference>
<evidence type="ECO:0000313" key="1">
    <source>
        <dbReference type="EMBL" id="MCC2243267.1"/>
    </source>
</evidence>
<accession>A0AAW4WLN4</accession>